<evidence type="ECO:0000313" key="8">
    <source>
        <dbReference type="EMBL" id="AEF33097.1"/>
    </source>
</evidence>
<sequence length="418" mass="45337">MQQRYVVPGGRRGSVIGDRELDVLGQLVSSGAPLSAGGWREAFERAFADHVGARHALSVTSGTVALDIAIRLLDLAPGDEVVVTPQTFQASIQPLLDLGVTVRFCDIDPLTLNMDPAALEPLITDRTRAVILVHYGGCPADMDAIMKLTRPRAITVIEDSAHALGATYHGRRPGSLADIATFSFHSTKNITTLGEGGMITLDRDDWAERVSRYRNNAVDGVYVHHGTDAAELPAALPWMMFSAEIYDRACAGIRNAGTNATMSEAAAAVGLAQLDRLDELVARRRMIARRLDEAVAAFPGVRPVSAPEGIDHAYHLYTFLVHDRDVRDALLRELDERGVEVQLRYFPLHLTPEWRFRGHGPGECPVAERLWFEQHMNLPCHPGLLDSQVDHLVDALTAGLTAVTGTAANLRGGTAAAV</sequence>
<dbReference type="InterPro" id="IPR015424">
    <property type="entry name" value="PyrdxlP-dep_Trfase"/>
</dbReference>
<dbReference type="GO" id="GO:0008483">
    <property type="term" value="F:transaminase activity"/>
    <property type="evidence" value="ECO:0007669"/>
    <property type="project" value="UniProtKB-KW"/>
</dbReference>
<dbReference type="CDD" id="cd00616">
    <property type="entry name" value="AHBA_syn"/>
    <property type="match status" value="1"/>
</dbReference>
<name>F6K7G1_9ACTN</name>
<dbReference type="GO" id="GO:0000271">
    <property type="term" value="P:polysaccharide biosynthetic process"/>
    <property type="evidence" value="ECO:0007669"/>
    <property type="project" value="TreeGrafter"/>
</dbReference>
<gene>
    <name evidence="8" type="primary">pyrB</name>
</gene>
<evidence type="ECO:0000256" key="5">
    <source>
        <dbReference type="ARBA" id="ARBA00038398"/>
    </source>
</evidence>
<dbReference type="Gene3D" id="3.40.640.10">
    <property type="entry name" value="Type I PLP-dependent aspartate aminotransferase-like (Major domain)"/>
    <property type="match status" value="1"/>
</dbReference>
<evidence type="ECO:0000256" key="6">
    <source>
        <dbReference type="PIRSR" id="PIRSR000390-1"/>
    </source>
</evidence>
<keyword evidence="2 8" id="KW-0032">Aminotransferase</keyword>
<dbReference type="Gene3D" id="3.90.1150.10">
    <property type="entry name" value="Aspartate Aminotransferase, domain 1"/>
    <property type="match status" value="1"/>
</dbReference>
<dbReference type="Pfam" id="PF01041">
    <property type="entry name" value="DegT_DnrJ_EryC1"/>
    <property type="match status" value="1"/>
</dbReference>
<dbReference type="PANTHER" id="PTHR30244:SF34">
    <property type="entry name" value="DTDP-4-AMINO-4,6-DIDEOXYGALACTOSE TRANSAMINASE"/>
    <property type="match status" value="1"/>
</dbReference>
<organism evidence="8">
    <name type="scientific">Streptomyces pyridomyceticus</name>
    <dbReference type="NCBI Taxonomy" id="68260"/>
    <lineage>
        <taxon>Bacteria</taxon>
        <taxon>Bacillati</taxon>
        <taxon>Actinomycetota</taxon>
        <taxon>Actinomycetes</taxon>
        <taxon>Kitasatosporales</taxon>
        <taxon>Streptomycetaceae</taxon>
        <taxon>Streptomyces</taxon>
    </lineage>
</organism>
<dbReference type="EMBL" id="HM436809">
    <property type="protein sequence ID" value="AEF33097.1"/>
    <property type="molecule type" value="Genomic_DNA"/>
</dbReference>
<accession>F6K7G1</accession>
<reference evidence="8" key="1">
    <citation type="journal article" date="2011" name="J. Biol. Chem.">
        <title>Identification and Characterization of the Pyridomycin Biosynthetic Gene Cluster of Streptomyces pyridomyceticus NRRL B-2517.</title>
        <authorList>
            <person name="Huang T."/>
            <person name="Wang Y."/>
            <person name="Yin J."/>
            <person name="Du Y."/>
            <person name="Tao M."/>
            <person name="Xu J."/>
            <person name="Chen W."/>
            <person name="Lin S."/>
            <person name="Deng Z."/>
        </authorList>
    </citation>
    <scope>NUCLEOTIDE SEQUENCE</scope>
    <source>
        <strain evidence="8">NRRL B-2517</strain>
    </source>
</reference>
<dbReference type="SUPFAM" id="SSF53383">
    <property type="entry name" value="PLP-dependent transferases"/>
    <property type="match status" value="1"/>
</dbReference>
<keyword evidence="3 8" id="KW-0808">Transferase</keyword>
<comment type="similarity">
    <text evidence="5">Belongs to the DegT/DnrJ/EryC1 family. L-glutamine:2-deoxy-scyllo-inosose/scyllo-inosose aminotransferase subfamily.</text>
</comment>
<dbReference type="RefSeq" id="WP_030058600.1">
    <property type="nucleotide sequence ID" value="NZ_JOAY01000020.1"/>
</dbReference>
<evidence type="ECO:0000256" key="1">
    <source>
        <dbReference type="ARBA" id="ARBA00001933"/>
    </source>
</evidence>
<proteinExistence type="inferred from homology"/>
<feature type="active site" description="Proton acceptor" evidence="6">
    <location>
        <position position="188"/>
    </location>
</feature>
<dbReference type="InterPro" id="IPR000653">
    <property type="entry name" value="DegT/StrS_aminotransferase"/>
</dbReference>
<protein>
    <submittedName>
        <fullName evidence="8">L-lysin 2-aminotransferase</fullName>
    </submittedName>
</protein>
<dbReference type="AlphaFoldDB" id="F6K7G1"/>
<dbReference type="PANTHER" id="PTHR30244">
    <property type="entry name" value="TRANSAMINASE"/>
    <property type="match status" value="1"/>
</dbReference>
<dbReference type="PIRSF" id="PIRSF000390">
    <property type="entry name" value="PLP_StrS"/>
    <property type="match status" value="1"/>
</dbReference>
<feature type="modified residue" description="N6-(pyridoxal phosphate)lysine" evidence="7">
    <location>
        <position position="188"/>
    </location>
</feature>
<keyword evidence="4 7" id="KW-0663">Pyridoxal phosphate</keyword>
<dbReference type="InterPro" id="IPR015422">
    <property type="entry name" value="PyrdxlP-dep_Trfase_small"/>
</dbReference>
<dbReference type="InterPro" id="IPR015421">
    <property type="entry name" value="PyrdxlP-dep_Trfase_major"/>
</dbReference>
<evidence type="ECO:0000256" key="4">
    <source>
        <dbReference type="ARBA" id="ARBA00022898"/>
    </source>
</evidence>
<evidence type="ECO:0000256" key="2">
    <source>
        <dbReference type="ARBA" id="ARBA00022576"/>
    </source>
</evidence>
<evidence type="ECO:0000256" key="3">
    <source>
        <dbReference type="ARBA" id="ARBA00022679"/>
    </source>
</evidence>
<evidence type="ECO:0000256" key="7">
    <source>
        <dbReference type="PIRSR" id="PIRSR000390-2"/>
    </source>
</evidence>
<comment type="cofactor">
    <cofactor evidence="1">
        <name>pyridoxal 5'-phosphate</name>
        <dbReference type="ChEBI" id="CHEBI:597326"/>
    </cofactor>
</comment>
<dbReference type="GO" id="GO:0030170">
    <property type="term" value="F:pyridoxal phosphate binding"/>
    <property type="evidence" value="ECO:0007669"/>
    <property type="project" value="TreeGrafter"/>
</dbReference>